<proteinExistence type="predicted"/>
<keyword evidence="3" id="KW-1185">Reference proteome</keyword>
<evidence type="ECO:0000313" key="3">
    <source>
        <dbReference type="Proteomes" id="UP001057375"/>
    </source>
</evidence>
<protein>
    <submittedName>
        <fullName evidence="2">Uncharacterized protein</fullName>
    </submittedName>
</protein>
<keyword evidence="1" id="KW-1133">Transmembrane helix</keyword>
<evidence type="ECO:0000313" key="2">
    <source>
        <dbReference type="EMBL" id="GKT33243.1"/>
    </source>
</evidence>
<dbReference type="EMBL" id="BQXS01010180">
    <property type="protein sequence ID" value="GKT33243.1"/>
    <property type="molecule type" value="Genomic_DNA"/>
</dbReference>
<reference evidence="2" key="1">
    <citation type="submission" date="2022-03" db="EMBL/GenBank/DDBJ databases">
        <title>Draft genome sequence of Aduncisulcus paluster, a free-living microaerophilic Fornicata.</title>
        <authorList>
            <person name="Yuyama I."/>
            <person name="Kume K."/>
            <person name="Tamura T."/>
            <person name="Inagaki Y."/>
            <person name="Hashimoto T."/>
        </authorList>
    </citation>
    <scope>NUCLEOTIDE SEQUENCE</scope>
    <source>
        <strain evidence="2">NY0171</strain>
    </source>
</reference>
<sequence length="1224" mass="134418">MEPIPADILSTNSEIPDQFVDQNGVSFDHKLYQRDSLLLTSVNELFGDSLASISTSFSTVSNFASYTKIIGAGGVELVYPGVYNAQCNDGSAITVENRVDRSPLSNRVILESNANSLRRGVVILLDTTIDSYLLDVLRYCVGGNIYSQKTQQSDIFSSSMDDVSSSSIVLTYHTLLLSVLSSMLNFIDSLASDTYLAVVSTDGLWRGDLSPQSALMIKECYGDYTSETMTGGLTRMTTSAKEALIGNLSKYIASISSFEDHVVPSRISFADAEDSPMFAATSLGIRILRAAVDPSIDLSTIVAEKISTLGQMSESERDLLTTAGRPLSRGSPLSLVTFSIGSTPPPYYMIWLRKQLNSIPGAPILPIYVYSETHSLIHDAYGSFEVVPSSSFLSVSSSFSTSSSSITLDKSFSEILSSINTKLIHSISKIDAFLEQIELIHGVVLRVSLSDAHEEMLNLRCAAGQSDEWLTLLSESEDFCVDVESCSCYVDAYSKLFMDTETITAVSSSLTETLSYFSLQAYLSVVCDLDVKDSLYPSVEQCMGDSSHLVDLIPFTLASSTDDFLGRSTISLSKPLIDSQHQIIGYVVTSIDSQALENFLYNDNDFYALAEIDSRYANFDLTRRYSYPILFDIHGNLLAHSALSSTGSDSTTTDIDILEPLFSSIDGSETFSDLVIEKCLHSHIRDGTATGVVLRQMTFAKEFTSLLEVEFHWTTSDSGFILVFGIGSQDAITVTDPEVTEPCDSNYPANYSEDYIATGAQYDPLETRDLCYYPILLGHTSLLSDSDLALLGYTIMSDEYTLLAGKRVYDGTVLIPDDSGWNIQFGLADESDITVDVVQDVSAYFNGDPSSQVWATNEQLMSVRTMSSCSYYWRYDLSKTDIRKTVLYLSGMIDVFSHDLLAYMIQPIGYSLNLEERDYMQQLVGFGKYKYHFSPTFLIAPDLIPSFALVLPLQVSMSEDANVASNEISSVTRFGGVSFLLTDLAHEALSEGICNDSGYSCYIVGAFGSIMFATDTTQFEIVVSTIEDGEKMNITELCPGIASVLINDLEVLKFVDVYTPFSGIVSQLVFDDDKFVDSVAISVSGETLVQYYAAGDVPSECSSNASFLIFRIQETSAYVIVAYNYNDDVCDTIESTASSTTLNTSEDGYYTWCGVQSMYEVSHEWSGISEENYYDISSFIFSESQASSNINSSVFEIIDSYGSYVVLATCVVFSIISVLLYILF</sequence>
<accession>A0ABQ5KL60</accession>
<organism evidence="2 3">
    <name type="scientific">Aduncisulcus paluster</name>
    <dbReference type="NCBI Taxonomy" id="2918883"/>
    <lineage>
        <taxon>Eukaryota</taxon>
        <taxon>Metamonada</taxon>
        <taxon>Carpediemonas-like organisms</taxon>
        <taxon>Aduncisulcus</taxon>
    </lineage>
</organism>
<gene>
    <name evidence="2" type="ORF">ADUPG1_007218</name>
</gene>
<feature type="transmembrane region" description="Helical" evidence="1">
    <location>
        <begin position="1201"/>
        <end position="1223"/>
    </location>
</feature>
<evidence type="ECO:0000256" key="1">
    <source>
        <dbReference type="SAM" id="Phobius"/>
    </source>
</evidence>
<name>A0ABQ5KL60_9EUKA</name>
<keyword evidence="1" id="KW-0472">Membrane</keyword>
<keyword evidence="1" id="KW-0812">Transmembrane</keyword>
<comment type="caution">
    <text evidence="2">The sequence shown here is derived from an EMBL/GenBank/DDBJ whole genome shotgun (WGS) entry which is preliminary data.</text>
</comment>
<dbReference type="Proteomes" id="UP001057375">
    <property type="component" value="Unassembled WGS sequence"/>
</dbReference>